<evidence type="ECO:0000313" key="1">
    <source>
        <dbReference type="EMBL" id="CEM42249.1"/>
    </source>
</evidence>
<proteinExistence type="predicted"/>
<accession>A0A0G4HEH8</accession>
<dbReference type="VEuPathDB" id="CryptoDB:Cvel_26618"/>
<feature type="non-terminal residue" evidence="1">
    <location>
        <position position="1"/>
    </location>
</feature>
<dbReference type="EMBL" id="CDMZ01002412">
    <property type="protein sequence ID" value="CEM42249.1"/>
    <property type="molecule type" value="Genomic_DNA"/>
</dbReference>
<organism evidence="1">
    <name type="scientific">Chromera velia CCMP2878</name>
    <dbReference type="NCBI Taxonomy" id="1169474"/>
    <lineage>
        <taxon>Eukaryota</taxon>
        <taxon>Sar</taxon>
        <taxon>Alveolata</taxon>
        <taxon>Colpodellida</taxon>
        <taxon>Chromeraceae</taxon>
        <taxon>Chromera</taxon>
    </lineage>
</organism>
<sequence length="466" mass="50297">DSPETMILAGQNKILQEICIPSPLTFGTQVPAPLIKDFLSGSSTPTQSGVGTIRDPSTVVLMVENGEKAVFANPPQRGSILSELLTRTQDSPESMILADQNKILQEICVPYPLTFGTKVPAPFTKVGKGVVECVYSEAIPGKLPGVTTADIENFFLPAIRYAACFTDSYKADKDNPRAFLIVRIDAIKNFGNPGQHIHPSVKVTVSETSKRSSTNVGRTEKISEGKAGVDVRNFCWEQQNMFVHPLSQPSTINLTLEVLNDVPPGSTLAKVPSDEGGIVLPDHFIPANPLLQQTLQNDRSYVPCVSVCHRDLAIQGNQGSGNQRPFWTVSWFLLARRPGPFVKGNTGHPGQTAPFVPRFNLGQQTWGEFGTPSLGKSDEMTCAVAKIVDGYDEKMNIFQGGSKGVMRNLEALGGRMLQQVASVAGTGQQAATTYGSLFQYRLEELSTEVVPGGSVCTPTACRCLEV</sequence>
<reference evidence="1" key="1">
    <citation type="submission" date="2014-11" db="EMBL/GenBank/DDBJ databases">
        <authorList>
            <person name="Otto D Thomas"/>
            <person name="Naeem Raeece"/>
        </authorList>
    </citation>
    <scope>NUCLEOTIDE SEQUENCE</scope>
</reference>
<name>A0A0G4HEH8_9ALVE</name>
<dbReference type="AlphaFoldDB" id="A0A0G4HEH8"/>
<gene>
    <name evidence="1" type="ORF">Cvel_26618</name>
</gene>
<protein>
    <submittedName>
        <fullName evidence="1">Uncharacterized protein</fullName>
    </submittedName>
</protein>